<dbReference type="RefSeq" id="WP_213496068.1">
    <property type="nucleotide sequence ID" value="NZ_CP074694.1"/>
</dbReference>
<organism evidence="2 3">
    <name type="scientific">Telmatocola sphagniphila</name>
    <dbReference type="NCBI Taxonomy" id="1123043"/>
    <lineage>
        <taxon>Bacteria</taxon>
        <taxon>Pseudomonadati</taxon>
        <taxon>Planctomycetota</taxon>
        <taxon>Planctomycetia</taxon>
        <taxon>Gemmatales</taxon>
        <taxon>Gemmataceae</taxon>
    </lineage>
</organism>
<keyword evidence="3" id="KW-1185">Reference proteome</keyword>
<protein>
    <submittedName>
        <fullName evidence="2">Plasmid pRiA4b ORF-3 family protein</fullName>
    </submittedName>
</protein>
<dbReference type="Gene3D" id="3.10.290.30">
    <property type="entry name" value="MM3350-like"/>
    <property type="match status" value="1"/>
</dbReference>
<dbReference type="Pfam" id="PF07929">
    <property type="entry name" value="PRiA4_ORF3"/>
    <property type="match status" value="1"/>
</dbReference>
<dbReference type="KEGG" id="tsph:KIH39_23560"/>
<reference evidence="2" key="1">
    <citation type="submission" date="2021-05" db="EMBL/GenBank/DDBJ databases">
        <title>Complete genome sequence of the cellulolytic planctomycete Telmatocola sphagniphila SP2T and characterization of the first cellulase from planctomycetes.</title>
        <authorList>
            <person name="Rakitin A.L."/>
            <person name="Beletsky A.V."/>
            <person name="Naumoff D.G."/>
            <person name="Kulichevskaya I.S."/>
            <person name="Mardanov A.V."/>
            <person name="Ravin N.V."/>
            <person name="Dedysh S.N."/>
        </authorList>
    </citation>
    <scope>NUCLEOTIDE SEQUENCE</scope>
    <source>
        <strain evidence="2">SP2T</strain>
    </source>
</reference>
<dbReference type="PANTHER" id="PTHR41878">
    <property type="entry name" value="LEXA REPRESSOR-RELATED"/>
    <property type="match status" value="1"/>
</dbReference>
<sequence>MASKKNSSIDLSEQVLAVAEFAVRFLVAPKYLINKNAVVDFPLDKRERATVLKFPVLPAELKAKLSSEEASFTIADTARMLLTVAESLLDEQKLKPVKFWMIAQKLADCLEGYVFPVEPEPSKPARLKPTDNIYQFKITLLDIEPPIWRRIQIQDCTLQKLHNHIQQAMGWTNSHLYQFEIQKQCYGDPAMLSEGFDEFECLDSSKTLLSSILPERRKRFAFKYEYDFGDGWKHEILYEGIPPIDTKAKYPICLEGEGACPPEDCGGAWGYIHLLDVLEDPEHVEHRELKEWIGGHFDSEEFDSKRATKDMRNRR</sequence>
<evidence type="ECO:0000313" key="2">
    <source>
        <dbReference type="EMBL" id="QVL31783.1"/>
    </source>
</evidence>
<dbReference type="EMBL" id="CP074694">
    <property type="protein sequence ID" value="QVL31783.1"/>
    <property type="molecule type" value="Genomic_DNA"/>
</dbReference>
<gene>
    <name evidence="2" type="ORF">KIH39_23560</name>
</gene>
<evidence type="ECO:0000259" key="1">
    <source>
        <dbReference type="Pfam" id="PF07929"/>
    </source>
</evidence>
<dbReference type="InterPro" id="IPR012912">
    <property type="entry name" value="Plasmid_pRiA4b_Orf3-like"/>
</dbReference>
<evidence type="ECO:0000313" key="3">
    <source>
        <dbReference type="Proteomes" id="UP000676194"/>
    </source>
</evidence>
<proteinExistence type="predicted"/>
<dbReference type="Proteomes" id="UP000676194">
    <property type="component" value="Chromosome"/>
</dbReference>
<dbReference type="PANTHER" id="PTHR41878:SF1">
    <property type="entry name" value="TNPR PROTEIN"/>
    <property type="match status" value="1"/>
</dbReference>
<dbReference type="InterPro" id="IPR024047">
    <property type="entry name" value="MM3350-like_sf"/>
</dbReference>
<name>A0A8E6B4H0_9BACT</name>
<feature type="domain" description="Plasmid pRiA4b Orf3-like" evidence="1">
    <location>
        <begin position="133"/>
        <end position="305"/>
    </location>
</feature>
<accession>A0A8E6B4H0</accession>
<dbReference type="SUPFAM" id="SSF159941">
    <property type="entry name" value="MM3350-like"/>
    <property type="match status" value="1"/>
</dbReference>
<dbReference type="AlphaFoldDB" id="A0A8E6B4H0"/>